<feature type="compositionally biased region" description="Basic and acidic residues" evidence="1">
    <location>
        <begin position="507"/>
        <end position="521"/>
    </location>
</feature>
<evidence type="ECO:0000259" key="2">
    <source>
        <dbReference type="Pfam" id="PF06985"/>
    </source>
</evidence>
<gene>
    <name evidence="3" type="ORF">QBC36DRAFT_382850</name>
</gene>
<feature type="region of interest" description="Disordered" evidence="1">
    <location>
        <begin position="671"/>
        <end position="690"/>
    </location>
</feature>
<name>A0AAN6VZN4_9PEZI</name>
<dbReference type="EMBL" id="MU866657">
    <property type="protein sequence ID" value="KAK4171047.1"/>
    <property type="molecule type" value="Genomic_DNA"/>
</dbReference>
<reference evidence="3" key="1">
    <citation type="journal article" date="2023" name="Mol. Phylogenet. Evol.">
        <title>Genome-scale phylogeny and comparative genomics of the fungal order Sordariales.</title>
        <authorList>
            <person name="Hensen N."/>
            <person name="Bonometti L."/>
            <person name="Westerberg I."/>
            <person name="Brannstrom I.O."/>
            <person name="Guillou S."/>
            <person name="Cros-Aarteil S."/>
            <person name="Calhoun S."/>
            <person name="Haridas S."/>
            <person name="Kuo A."/>
            <person name="Mondo S."/>
            <person name="Pangilinan J."/>
            <person name="Riley R."/>
            <person name="LaButti K."/>
            <person name="Andreopoulos B."/>
            <person name="Lipzen A."/>
            <person name="Chen C."/>
            <person name="Yan M."/>
            <person name="Daum C."/>
            <person name="Ng V."/>
            <person name="Clum A."/>
            <person name="Steindorff A."/>
            <person name="Ohm R.A."/>
            <person name="Martin F."/>
            <person name="Silar P."/>
            <person name="Natvig D.O."/>
            <person name="Lalanne C."/>
            <person name="Gautier V."/>
            <person name="Ament-Velasquez S.L."/>
            <person name="Kruys A."/>
            <person name="Hutchinson M.I."/>
            <person name="Powell A.J."/>
            <person name="Barry K."/>
            <person name="Miller A.N."/>
            <person name="Grigoriev I.V."/>
            <person name="Debuchy R."/>
            <person name="Gladieux P."/>
            <person name="Hiltunen Thoren M."/>
            <person name="Johannesson H."/>
        </authorList>
    </citation>
    <scope>NUCLEOTIDE SEQUENCE</scope>
    <source>
        <strain evidence="3">CBS 892.96</strain>
    </source>
</reference>
<evidence type="ECO:0000256" key="1">
    <source>
        <dbReference type="SAM" id="MobiDB-lite"/>
    </source>
</evidence>
<feature type="region of interest" description="Disordered" evidence="1">
    <location>
        <begin position="634"/>
        <end position="664"/>
    </location>
</feature>
<dbReference type="InterPro" id="IPR010730">
    <property type="entry name" value="HET"/>
</dbReference>
<feature type="compositionally biased region" description="Acidic residues" evidence="1">
    <location>
        <begin position="642"/>
        <end position="654"/>
    </location>
</feature>
<evidence type="ECO:0000313" key="3">
    <source>
        <dbReference type="EMBL" id="KAK4171047.1"/>
    </source>
</evidence>
<feature type="compositionally biased region" description="Polar residues" evidence="1">
    <location>
        <begin position="529"/>
        <end position="548"/>
    </location>
</feature>
<feature type="compositionally biased region" description="Basic and acidic residues" evidence="1">
    <location>
        <begin position="798"/>
        <end position="807"/>
    </location>
</feature>
<dbReference type="AlphaFoldDB" id="A0AAN6VZN4"/>
<accession>A0AAN6VZN4</accession>
<comment type="caution">
    <text evidence="3">The sequence shown here is derived from an EMBL/GenBank/DDBJ whole genome shotgun (WGS) entry which is preliminary data.</text>
</comment>
<feature type="domain" description="Heterokaryon incompatibility" evidence="2">
    <location>
        <begin position="103"/>
        <end position="185"/>
    </location>
</feature>
<dbReference type="PANTHER" id="PTHR39596">
    <property type="match status" value="1"/>
</dbReference>
<dbReference type="Proteomes" id="UP001302321">
    <property type="component" value="Unassembled WGS sequence"/>
</dbReference>
<protein>
    <recommendedName>
        <fullName evidence="2">Heterokaryon incompatibility domain-containing protein</fullName>
    </recommendedName>
</protein>
<evidence type="ECO:0000313" key="4">
    <source>
        <dbReference type="Proteomes" id="UP001302321"/>
    </source>
</evidence>
<dbReference type="Pfam" id="PF06985">
    <property type="entry name" value="HET"/>
    <property type="match status" value="1"/>
</dbReference>
<dbReference type="PANTHER" id="PTHR39596:SF4">
    <property type="entry name" value="HET DOMAIN PROTEIN (AFU_ORTHOLOGUE AFUA_3G03140)-RELATED"/>
    <property type="match status" value="1"/>
</dbReference>
<feature type="compositionally biased region" description="Basic and acidic residues" evidence="1">
    <location>
        <begin position="712"/>
        <end position="721"/>
    </location>
</feature>
<feature type="region of interest" description="Disordered" evidence="1">
    <location>
        <begin position="696"/>
        <end position="807"/>
    </location>
</feature>
<keyword evidence="4" id="KW-1185">Reference proteome</keyword>
<proteinExistence type="predicted"/>
<organism evidence="3 4">
    <name type="scientific">Triangularia setosa</name>
    <dbReference type="NCBI Taxonomy" id="2587417"/>
    <lineage>
        <taxon>Eukaryota</taxon>
        <taxon>Fungi</taxon>
        <taxon>Dikarya</taxon>
        <taxon>Ascomycota</taxon>
        <taxon>Pezizomycotina</taxon>
        <taxon>Sordariomycetes</taxon>
        <taxon>Sordariomycetidae</taxon>
        <taxon>Sordariales</taxon>
        <taxon>Podosporaceae</taxon>
        <taxon>Triangularia</taxon>
    </lineage>
</organism>
<feature type="region of interest" description="Disordered" evidence="1">
    <location>
        <begin position="501"/>
        <end position="548"/>
    </location>
</feature>
<feature type="compositionally biased region" description="Polar residues" evidence="1">
    <location>
        <begin position="761"/>
        <end position="797"/>
    </location>
</feature>
<reference evidence="3" key="2">
    <citation type="submission" date="2023-05" db="EMBL/GenBank/DDBJ databases">
        <authorList>
            <consortium name="Lawrence Berkeley National Laboratory"/>
            <person name="Steindorff A."/>
            <person name="Hensen N."/>
            <person name="Bonometti L."/>
            <person name="Westerberg I."/>
            <person name="Brannstrom I.O."/>
            <person name="Guillou S."/>
            <person name="Cros-Aarteil S."/>
            <person name="Calhoun S."/>
            <person name="Haridas S."/>
            <person name="Kuo A."/>
            <person name="Mondo S."/>
            <person name="Pangilinan J."/>
            <person name="Riley R."/>
            <person name="Labutti K."/>
            <person name="Andreopoulos B."/>
            <person name="Lipzen A."/>
            <person name="Chen C."/>
            <person name="Yanf M."/>
            <person name="Daum C."/>
            <person name="Ng V."/>
            <person name="Clum A."/>
            <person name="Ohm R."/>
            <person name="Martin F."/>
            <person name="Silar P."/>
            <person name="Natvig D."/>
            <person name="Lalanne C."/>
            <person name="Gautier V."/>
            <person name="Ament-Velasquez S.L."/>
            <person name="Kruys A."/>
            <person name="Hutchinson M.I."/>
            <person name="Powell A.J."/>
            <person name="Barry K."/>
            <person name="Miller A.N."/>
            <person name="Grigoriev I.V."/>
            <person name="Debuchy R."/>
            <person name="Gladieux P."/>
            <person name="Thoren M.H."/>
            <person name="Johannesson H."/>
        </authorList>
    </citation>
    <scope>NUCLEOTIDE SEQUENCE</scope>
    <source>
        <strain evidence="3">CBS 892.96</strain>
    </source>
</reference>
<sequence>MSAIWAYLQEHGISKKTARAISQHELRLWDEQDLRTVFSRIDATKDEIATRTLRSFSVEYRKDQNKTDFVKPSWKMVQESGRTLGALCVNRHGEFSFRQPGSYAALTHVWEEGLRTDDYKRGLHRDLLKQIFKKIKLLGIQWLWIDSLSIPGPAGLLSEEELQIKTNLINAMAAIYRQAKQVIVIDALVLRLWSVDPIYTAVVLCCGRWITRFWTYQEIKFAENAIVLTNTGSVSFSTIITELDSRAYRNRQKYGFLAHTMRSLQRNDRSQVTLSDIVVGCKDREAGVRLDYARALFAILNLEWQRDFSLDVGMRMIYESRKGEAMKLVLYHGPPRAKHLGWAPAVLSGMRNNEIANPVQWTGHGLVGHWCAYKIQNVFGRGVNRRMLMTVEGKSSSHPVSEAPFFEAYASSEEDPESIKIFEDAIREGSAYILTLGPLDEDRLYVPPRVGLAVDRAQGATGNSAWVCLTLAMKKLGVTVRKPDWKVGEWLLFHGNPTCPKPADTTLPEHEQLQEPSHVAEEPDDQLLQDGQSSNSHDFQVSPDTVSSVTYDQDSRQWIWHRSQGDMLLCDGQNEKWVERTMISPPMVRLGCLLPPQYDLAIIKEVKTGVLGLHEHEEENIYARNEEDMFFSGTQERHKPDEPDELDEGDEEEQERGLQKVQQYEPAEVEYGLGQSGFGGNIEQESDEENRYFEENDLDGEEQPGQEGDTLEVFRLRKNDPSECQGQCREKTKNSQEASGEEEYEDTCHLIETKIPPLNGSKDTTPTGRAQPSKQILPQRDQQQPSLEVEESSTSQRHVGEEAPVRRLDLQDDPLLNMNWMHTESHHELLKESKDTLQVFYKDRDSNPPAKTRVDEDAVKSREDDLADWDQVDIGDCFGRNADDDWLLV</sequence>